<proteinExistence type="predicted"/>
<sequence length="141" mass="16305">MRKFLLFLFVTTVLPGVLLYHYRNRIYLWDMVSRVRVDGTRITSFYPRPSDVISARVYINAANDIYVERKGFSPDRLVLQKSMAAPADPGKEIRCWVKSFCFATADAVPVATPQYNAHAAMSSRVVEWMDAEHHSWKVQLY</sequence>
<dbReference type="AlphaFoldDB" id="E8V3L7"/>
<reference evidence="1 2" key="1">
    <citation type="journal article" date="2012" name="Stand. Genomic Sci.">
        <title>Complete genome sequence of Terriglobus saanensis type strain SP1PR4(T), an Acidobacteria from tundra soil.</title>
        <authorList>
            <person name="Rawat S.R."/>
            <person name="Mannisto M.K."/>
            <person name="Starovoytov V."/>
            <person name="Goodwin L."/>
            <person name="Nolan M."/>
            <person name="Hauser L."/>
            <person name="Land M."/>
            <person name="Davenport K.W."/>
            <person name="Woyke T."/>
            <person name="Haggblom M.M."/>
        </authorList>
    </citation>
    <scope>NUCLEOTIDE SEQUENCE</scope>
    <source>
        <strain evidence="2">ATCC BAA-1853 / DSM 23119 / SP1PR4</strain>
    </source>
</reference>
<dbReference type="STRING" id="401053.AciPR4_3955"/>
<name>E8V3L7_TERSS</name>
<evidence type="ECO:0000313" key="2">
    <source>
        <dbReference type="Proteomes" id="UP000006844"/>
    </source>
</evidence>
<dbReference type="RefSeq" id="WP_013570434.1">
    <property type="nucleotide sequence ID" value="NC_014963.1"/>
</dbReference>
<gene>
    <name evidence="1" type="ordered locus">AciPR4_3955</name>
</gene>
<evidence type="ECO:0000313" key="1">
    <source>
        <dbReference type="EMBL" id="ADV84704.1"/>
    </source>
</evidence>
<dbReference type="HOGENOM" id="CLU_1824392_0_0_0"/>
<protein>
    <submittedName>
        <fullName evidence="1">Uncharacterized protein</fullName>
    </submittedName>
</protein>
<accession>E8V3L7</accession>
<dbReference type="EMBL" id="CP002467">
    <property type="protein sequence ID" value="ADV84704.1"/>
    <property type="molecule type" value="Genomic_DNA"/>
</dbReference>
<dbReference type="OrthoDB" id="120721at2"/>
<keyword evidence="2" id="KW-1185">Reference proteome</keyword>
<dbReference type="KEGG" id="tsa:AciPR4_3955"/>
<dbReference type="Proteomes" id="UP000006844">
    <property type="component" value="Chromosome"/>
</dbReference>
<organism evidence="1 2">
    <name type="scientific">Terriglobus saanensis (strain ATCC BAA-1853 / DSM 23119 / SP1PR4)</name>
    <dbReference type="NCBI Taxonomy" id="401053"/>
    <lineage>
        <taxon>Bacteria</taxon>
        <taxon>Pseudomonadati</taxon>
        <taxon>Acidobacteriota</taxon>
        <taxon>Terriglobia</taxon>
        <taxon>Terriglobales</taxon>
        <taxon>Acidobacteriaceae</taxon>
        <taxon>Terriglobus</taxon>
    </lineage>
</organism>